<keyword evidence="3 5" id="KW-1133">Transmembrane helix</keyword>
<dbReference type="SUPFAM" id="SSF50182">
    <property type="entry name" value="Sm-like ribonucleoproteins"/>
    <property type="match status" value="1"/>
</dbReference>
<dbReference type="InterPro" id="IPR006685">
    <property type="entry name" value="MscS_channel_2nd"/>
</dbReference>
<keyword evidence="8" id="KW-1185">Reference proteome</keyword>
<dbReference type="GO" id="GO:0016020">
    <property type="term" value="C:membrane"/>
    <property type="evidence" value="ECO:0007669"/>
    <property type="project" value="UniProtKB-SubCell"/>
</dbReference>
<evidence type="ECO:0000256" key="1">
    <source>
        <dbReference type="ARBA" id="ARBA00004370"/>
    </source>
</evidence>
<dbReference type="Proteomes" id="UP000321938">
    <property type="component" value="Unassembled WGS sequence"/>
</dbReference>
<feature type="transmembrane region" description="Helical" evidence="5">
    <location>
        <begin position="76"/>
        <end position="97"/>
    </location>
</feature>
<comment type="caution">
    <text evidence="7">The sequence shown here is derived from an EMBL/GenBank/DDBJ whole genome shotgun (WGS) entry which is preliminary data.</text>
</comment>
<dbReference type="OrthoDB" id="5705501at2"/>
<evidence type="ECO:0000313" key="8">
    <source>
        <dbReference type="Proteomes" id="UP000321938"/>
    </source>
</evidence>
<dbReference type="EMBL" id="VOSB01000021">
    <property type="protein sequence ID" value="TXE16056.1"/>
    <property type="molecule type" value="Genomic_DNA"/>
</dbReference>
<gene>
    <name evidence="7" type="ORF">ES692_14150</name>
</gene>
<dbReference type="Gene3D" id="2.30.30.60">
    <property type="match status" value="1"/>
</dbReference>
<evidence type="ECO:0000256" key="4">
    <source>
        <dbReference type="ARBA" id="ARBA00023136"/>
    </source>
</evidence>
<dbReference type="PANTHER" id="PTHR30221">
    <property type="entry name" value="SMALL-CONDUCTANCE MECHANOSENSITIVE CHANNEL"/>
    <property type="match status" value="1"/>
</dbReference>
<evidence type="ECO:0000256" key="2">
    <source>
        <dbReference type="ARBA" id="ARBA00022692"/>
    </source>
</evidence>
<keyword evidence="2 5" id="KW-0812">Transmembrane</keyword>
<dbReference type="InterPro" id="IPR023408">
    <property type="entry name" value="MscS_beta-dom_sf"/>
</dbReference>
<name>A0A5C7BBH9_9FLAO</name>
<protein>
    <submittedName>
        <fullName evidence="7">Mechanosensitive ion channel</fullName>
    </submittedName>
</protein>
<comment type="subcellular location">
    <subcellularLocation>
        <location evidence="1">Membrane</location>
    </subcellularLocation>
</comment>
<evidence type="ECO:0000256" key="3">
    <source>
        <dbReference type="ARBA" id="ARBA00022989"/>
    </source>
</evidence>
<evidence type="ECO:0000259" key="6">
    <source>
        <dbReference type="Pfam" id="PF00924"/>
    </source>
</evidence>
<organism evidence="7 8">
    <name type="scientific">Psychroserpens burtonensis</name>
    <dbReference type="NCBI Taxonomy" id="49278"/>
    <lineage>
        <taxon>Bacteria</taxon>
        <taxon>Pseudomonadati</taxon>
        <taxon>Bacteroidota</taxon>
        <taxon>Flavobacteriia</taxon>
        <taxon>Flavobacteriales</taxon>
        <taxon>Flavobacteriaceae</taxon>
        <taxon>Psychroserpens</taxon>
    </lineage>
</organism>
<dbReference type="RefSeq" id="WP_028872717.1">
    <property type="nucleotide sequence ID" value="NZ_VOSB01000021.1"/>
</dbReference>
<feature type="transmembrane region" description="Helical" evidence="5">
    <location>
        <begin position="6"/>
        <end position="26"/>
    </location>
</feature>
<keyword evidence="4 5" id="KW-0472">Membrane</keyword>
<reference evidence="7 8" key="1">
    <citation type="submission" date="2019-08" db="EMBL/GenBank/DDBJ databases">
        <title>Genome of Psychroserpens burtonensis ACAM 167.</title>
        <authorList>
            <person name="Bowman J.P."/>
        </authorList>
    </citation>
    <scope>NUCLEOTIDE SEQUENCE [LARGE SCALE GENOMIC DNA]</scope>
    <source>
        <strain evidence="7 8">ACAM 167</strain>
    </source>
</reference>
<feature type="domain" description="Mechanosensitive ion channel MscS" evidence="6">
    <location>
        <begin position="96"/>
        <end position="161"/>
    </location>
</feature>
<dbReference type="STRING" id="1123037.GCA_000425305_03008"/>
<dbReference type="GO" id="GO:0008381">
    <property type="term" value="F:mechanosensitive monoatomic ion channel activity"/>
    <property type="evidence" value="ECO:0007669"/>
    <property type="project" value="InterPro"/>
</dbReference>
<evidence type="ECO:0000313" key="7">
    <source>
        <dbReference type="EMBL" id="TXE16056.1"/>
    </source>
</evidence>
<evidence type="ECO:0000256" key="5">
    <source>
        <dbReference type="SAM" id="Phobius"/>
    </source>
</evidence>
<feature type="transmembrane region" description="Helical" evidence="5">
    <location>
        <begin position="47"/>
        <end position="70"/>
    </location>
</feature>
<sequence length="180" mass="20404">MFFETYKSQLIITGFVLLIILLIRFISHELVKKMGRKSGVNDARIKLIRRYITVTLFIITLIIQSFVFGAEFKDMAVVFSSVFAVIGIALFAIWSILSNVTSGIIMFFSFPYKVGDKIKIHDKDFPIEAIIEDIRAFQLHLRLDSGDLVTYPNNLILQKAVTLLEKDAIEGLHDDGSDSI</sequence>
<dbReference type="PANTHER" id="PTHR30221:SF8">
    <property type="entry name" value="SMALL-CONDUCTANCE MECHANOSENSITIVE CHANNEL"/>
    <property type="match status" value="1"/>
</dbReference>
<dbReference type="InterPro" id="IPR045275">
    <property type="entry name" value="MscS_archaea/bacteria_type"/>
</dbReference>
<proteinExistence type="predicted"/>
<dbReference type="Pfam" id="PF00924">
    <property type="entry name" value="MS_channel_2nd"/>
    <property type="match status" value="1"/>
</dbReference>
<accession>A0A5C7BBH9</accession>
<dbReference type="AlphaFoldDB" id="A0A5C7BBH9"/>
<dbReference type="Gene3D" id="1.10.287.1260">
    <property type="match status" value="1"/>
</dbReference>
<dbReference type="InterPro" id="IPR010920">
    <property type="entry name" value="LSM_dom_sf"/>
</dbReference>